<accession>A0A1N6TFZ6</accession>
<dbReference type="OrthoDB" id="7875411at2"/>
<feature type="transmembrane region" description="Helical" evidence="6">
    <location>
        <begin position="57"/>
        <end position="76"/>
    </location>
</feature>
<evidence type="ECO:0000256" key="6">
    <source>
        <dbReference type="SAM" id="Phobius"/>
    </source>
</evidence>
<comment type="subcellular location">
    <subcellularLocation>
        <location evidence="1">Cell membrane</location>
        <topology evidence="1">Multi-pass membrane protein</topology>
    </subcellularLocation>
</comment>
<dbReference type="InterPro" id="IPR025383">
    <property type="entry name" value="MrpA_C/MbhD"/>
</dbReference>
<feature type="domain" description="MrpA C-terminal/MbhD" evidence="7">
    <location>
        <begin position="16"/>
        <end position="79"/>
    </location>
</feature>
<feature type="transmembrane region" description="Helical" evidence="6">
    <location>
        <begin position="34"/>
        <end position="51"/>
    </location>
</feature>
<dbReference type="STRING" id="159291.SAMN05920897_11041"/>
<evidence type="ECO:0000256" key="3">
    <source>
        <dbReference type="ARBA" id="ARBA00022692"/>
    </source>
</evidence>
<gene>
    <name evidence="8" type="ORF">SAMN05920897_11041</name>
</gene>
<dbReference type="EMBL" id="FTMS01000010">
    <property type="protein sequence ID" value="SIQ52174.1"/>
    <property type="molecule type" value="Genomic_DNA"/>
</dbReference>
<dbReference type="Pfam" id="PF13244">
    <property type="entry name" value="MbhD"/>
    <property type="match status" value="1"/>
</dbReference>
<proteinExistence type="predicted"/>
<evidence type="ECO:0000256" key="1">
    <source>
        <dbReference type="ARBA" id="ARBA00004651"/>
    </source>
</evidence>
<keyword evidence="4 6" id="KW-1133">Transmembrane helix</keyword>
<reference evidence="8 9" key="1">
    <citation type="submission" date="2017-01" db="EMBL/GenBank/DDBJ databases">
        <authorList>
            <person name="Mah S.A."/>
            <person name="Swanson W.J."/>
            <person name="Moy G.W."/>
            <person name="Vacquier V.D."/>
        </authorList>
    </citation>
    <scope>NUCLEOTIDE SEQUENCE [LARGE SCALE GENOMIC DNA]</scope>
    <source>
        <strain evidence="8 9">ASpG1</strain>
    </source>
</reference>
<evidence type="ECO:0000256" key="4">
    <source>
        <dbReference type="ARBA" id="ARBA00022989"/>
    </source>
</evidence>
<evidence type="ECO:0000256" key="2">
    <source>
        <dbReference type="ARBA" id="ARBA00022475"/>
    </source>
</evidence>
<keyword evidence="2" id="KW-1003">Cell membrane</keyword>
<dbReference type="Proteomes" id="UP000186400">
    <property type="component" value="Unassembled WGS sequence"/>
</dbReference>
<protein>
    <submittedName>
        <fullName evidence="8">Uncharacterized MnhB-related membrane protein</fullName>
    </submittedName>
</protein>
<dbReference type="RefSeq" id="WP_076488891.1">
    <property type="nucleotide sequence ID" value="NZ_FTMS01000010.1"/>
</dbReference>
<dbReference type="GO" id="GO:0005886">
    <property type="term" value="C:plasma membrane"/>
    <property type="evidence" value="ECO:0007669"/>
    <property type="project" value="UniProtKB-SubCell"/>
</dbReference>
<evidence type="ECO:0000313" key="9">
    <source>
        <dbReference type="Proteomes" id="UP000186400"/>
    </source>
</evidence>
<keyword evidence="9" id="KW-1185">Reference proteome</keyword>
<evidence type="ECO:0000313" key="8">
    <source>
        <dbReference type="EMBL" id="SIQ52174.1"/>
    </source>
</evidence>
<dbReference type="AlphaFoldDB" id="A0A1N6TFZ6"/>
<feature type="transmembrane region" description="Helical" evidence="6">
    <location>
        <begin position="6"/>
        <end position="27"/>
    </location>
</feature>
<evidence type="ECO:0000256" key="5">
    <source>
        <dbReference type="ARBA" id="ARBA00023136"/>
    </source>
</evidence>
<name>A0A1N6TFZ6_9SPIO</name>
<sequence>MTSLLLETAYYLILAGVVVSATAAVLLKGPLASIILLSVFSVFSTILFALLQAVDVAMAEAVIGAGLMTALFVTALNRTGGIR</sequence>
<keyword evidence="3 6" id="KW-0812">Transmembrane</keyword>
<organism evidence="8 9">
    <name type="scientific">Alkalispirochaeta americana</name>
    <dbReference type="NCBI Taxonomy" id="159291"/>
    <lineage>
        <taxon>Bacteria</taxon>
        <taxon>Pseudomonadati</taxon>
        <taxon>Spirochaetota</taxon>
        <taxon>Spirochaetia</taxon>
        <taxon>Spirochaetales</taxon>
        <taxon>Spirochaetaceae</taxon>
        <taxon>Alkalispirochaeta</taxon>
    </lineage>
</organism>
<evidence type="ECO:0000259" key="7">
    <source>
        <dbReference type="Pfam" id="PF13244"/>
    </source>
</evidence>
<keyword evidence="5 6" id="KW-0472">Membrane</keyword>